<keyword evidence="21" id="KW-1185">Reference proteome</keyword>
<dbReference type="Gene3D" id="3.40.50.1000">
    <property type="entry name" value="HAD superfamily/HAD-like"/>
    <property type="match status" value="2"/>
</dbReference>
<keyword evidence="4" id="KW-0597">Phosphoprotein</keyword>
<dbReference type="SUPFAM" id="SSF81665">
    <property type="entry name" value="Calcium ATPase, transmembrane domain M"/>
    <property type="match status" value="1"/>
</dbReference>
<dbReference type="InterPro" id="IPR023298">
    <property type="entry name" value="ATPase_P-typ_TM_dom_sf"/>
</dbReference>
<evidence type="ECO:0000256" key="2">
    <source>
        <dbReference type="ARBA" id="ARBA00008109"/>
    </source>
</evidence>
<dbReference type="Pfam" id="PF00122">
    <property type="entry name" value="E1-E2_ATPase"/>
    <property type="match status" value="1"/>
</dbReference>
<feature type="compositionally biased region" description="Polar residues" evidence="16">
    <location>
        <begin position="1521"/>
        <end position="1534"/>
    </location>
</feature>
<evidence type="ECO:0000256" key="16">
    <source>
        <dbReference type="SAM" id="MobiDB-lite"/>
    </source>
</evidence>
<dbReference type="PANTHER" id="PTHR24092">
    <property type="entry name" value="PROBABLE PHOSPHOLIPID-TRANSPORTING ATPASE"/>
    <property type="match status" value="1"/>
</dbReference>
<feature type="transmembrane region" description="Helical" evidence="15">
    <location>
        <begin position="1203"/>
        <end position="1224"/>
    </location>
</feature>
<organism evidence="20 21">
    <name type="scientific">Hydnomerulius pinastri MD-312</name>
    <dbReference type="NCBI Taxonomy" id="994086"/>
    <lineage>
        <taxon>Eukaryota</taxon>
        <taxon>Fungi</taxon>
        <taxon>Dikarya</taxon>
        <taxon>Basidiomycota</taxon>
        <taxon>Agaricomycotina</taxon>
        <taxon>Agaricomycetes</taxon>
        <taxon>Agaricomycetidae</taxon>
        <taxon>Boletales</taxon>
        <taxon>Boletales incertae sedis</taxon>
        <taxon>Leucogyrophana</taxon>
    </lineage>
</organism>
<dbReference type="InterPro" id="IPR023299">
    <property type="entry name" value="ATPase_P-typ_cyto_dom_N"/>
</dbReference>
<name>A0A0C9W661_9AGAM</name>
<dbReference type="InterPro" id="IPR059000">
    <property type="entry name" value="ATPase_P-type_domA"/>
</dbReference>
<dbReference type="GO" id="GO:0045332">
    <property type="term" value="P:phospholipid translocation"/>
    <property type="evidence" value="ECO:0007669"/>
    <property type="project" value="TreeGrafter"/>
</dbReference>
<comment type="similarity">
    <text evidence="2 15">Belongs to the cation transport ATPase (P-type) (TC 3.A.3) family. Type IV subfamily.</text>
</comment>
<dbReference type="EMBL" id="KN839856">
    <property type="protein sequence ID" value="KIJ62333.1"/>
    <property type="molecule type" value="Genomic_DNA"/>
</dbReference>
<comment type="subcellular location">
    <subcellularLocation>
        <location evidence="1">Endomembrane system</location>
        <topology evidence="1">Multi-pass membrane protein</topology>
    </subcellularLocation>
    <subcellularLocation>
        <location evidence="15">Membrane</location>
        <topology evidence="15">Multi-pass membrane protein</topology>
    </subcellularLocation>
</comment>
<dbReference type="CDD" id="cd02073">
    <property type="entry name" value="P-type_ATPase_APLT_Dnf-like"/>
    <property type="match status" value="1"/>
</dbReference>
<dbReference type="InterPro" id="IPR008250">
    <property type="entry name" value="ATPase_P-typ_transduc_dom_A_sf"/>
</dbReference>
<evidence type="ECO:0000256" key="15">
    <source>
        <dbReference type="RuleBase" id="RU362033"/>
    </source>
</evidence>
<keyword evidence="5 15" id="KW-0812">Transmembrane</keyword>
<accession>A0A0C9W661</accession>
<feature type="transmembrane region" description="Helical" evidence="15">
    <location>
        <begin position="1244"/>
        <end position="1262"/>
    </location>
</feature>
<dbReference type="InterPro" id="IPR023214">
    <property type="entry name" value="HAD_sf"/>
</dbReference>
<proteinExistence type="inferred from homology"/>
<evidence type="ECO:0000256" key="14">
    <source>
        <dbReference type="ARBA" id="ARBA00049128"/>
    </source>
</evidence>
<evidence type="ECO:0000256" key="13">
    <source>
        <dbReference type="ARBA" id="ARBA00034036"/>
    </source>
</evidence>
<keyword evidence="6" id="KW-0479">Metal-binding</keyword>
<protein>
    <recommendedName>
        <fullName evidence="15">Phospholipid-transporting ATPase</fullName>
        <ecNumber evidence="15">7.6.2.1</ecNumber>
    </recommendedName>
</protein>
<keyword evidence="3" id="KW-0813">Transport</keyword>
<evidence type="ECO:0000256" key="3">
    <source>
        <dbReference type="ARBA" id="ARBA00022448"/>
    </source>
</evidence>
<dbReference type="OrthoDB" id="377733at2759"/>
<dbReference type="FunFam" id="3.40.50.1000:FF:000001">
    <property type="entry name" value="Phospholipid-transporting ATPase IC"/>
    <property type="match status" value="1"/>
</dbReference>
<evidence type="ECO:0000313" key="21">
    <source>
        <dbReference type="Proteomes" id="UP000053820"/>
    </source>
</evidence>
<dbReference type="Pfam" id="PF16212">
    <property type="entry name" value="PhoLip_ATPase_C"/>
    <property type="match status" value="1"/>
</dbReference>
<dbReference type="PANTHER" id="PTHR24092:SF180">
    <property type="entry name" value="PHOSPHOLIPID-TRANSPORTING ATPASE DNF1-RELATED"/>
    <property type="match status" value="1"/>
</dbReference>
<dbReference type="Pfam" id="PF16209">
    <property type="entry name" value="PhoLip_ATPase_N"/>
    <property type="match status" value="1"/>
</dbReference>
<dbReference type="GO" id="GO:0000287">
    <property type="term" value="F:magnesium ion binding"/>
    <property type="evidence" value="ECO:0007669"/>
    <property type="project" value="UniProtKB-UniRule"/>
</dbReference>
<dbReference type="SUPFAM" id="SSF56784">
    <property type="entry name" value="HAD-like"/>
    <property type="match status" value="1"/>
</dbReference>
<feature type="region of interest" description="Disordered" evidence="16">
    <location>
        <begin position="1482"/>
        <end position="1617"/>
    </location>
</feature>
<dbReference type="InterPro" id="IPR006539">
    <property type="entry name" value="P-type_ATPase_IV"/>
</dbReference>
<gene>
    <name evidence="20" type="ORF">HYDPIDRAFT_158195</name>
</gene>
<dbReference type="SUPFAM" id="SSF81653">
    <property type="entry name" value="Calcium ATPase, transduction domain A"/>
    <property type="match status" value="1"/>
</dbReference>
<dbReference type="SFLD" id="SFLDS00003">
    <property type="entry name" value="Haloacid_Dehalogenase"/>
    <property type="match status" value="1"/>
</dbReference>
<evidence type="ECO:0000256" key="12">
    <source>
        <dbReference type="ARBA" id="ARBA00023136"/>
    </source>
</evidence>
<comment type="catalytic activity">
    <reaction evidence="13 15">
        <text>ATP + H2O + phospholipidSide 1 = ADP + phosphate + phospholipidSide 2.</text>
        <dbReference type="EC" id="7.6.2.1"/>
    </reaction>
</comment>
<evidence type="ECO:0000313" key="20">
    <source>
        <dbReference type="EMBL" id="KIJ62333.1"/>
    </source>
</evidence>
<feature type="transmembrane region" description="Helical" evidence="15">
    <location>
        <begin position="502"/>
        <end position="525"/>
    </location>
</feature>
<feature type="transmembrane region" description="Helical" evidence="15">
    <location>
        <begin position="545"/>
        <end position="571"/>
    </location>
</feature>
<dbReference type="InterPro" id="IPR018303">
    <property type="entry name" value="ATPase_P-typ_P_site"/>
</dbReference>
<evidence type="ECO:0000256" key="10">
    <source>
        <dbReference type="ARBA" id="ARBA00022967"/>
    </source>
</evidence>
<feature type="compositionally biased region" description="Basic and acidic residues" evidence="16">
    <location>
        <begin position="1591"/>
        <end position="1605"/>
    </location>
</feature>
<feature type="domain" description="P-type ATPase A" evidence="17">
    <location>
        <begin position="343"/>
        <end position="394"/>
    </location>
</feature>
<dbReference type="GO" id="GO:0005886">
    <property type="term" value="C:plasma membrane"/>
    <property type="evidence" value="ECO:0007669"/>
    <property type="project" value="TreeGrafter"/>
</dbReference>
<dbReference type="Gene3D" id="2.70.150.10">
    <property type="entry name" value="Calcium-transporting ATPase, cytoplasmic transduction domain A"/>
    <property type="match status" value="1"/>
</dbReference>
<keyword evidence="8 15" id="KW-0067">ATP-binding</keyword>
<feature type="compositionally biased region" description="Low complexity" evidence="16">
    <location>
        <begin position="1497"/>
        <end position="1508"/>
    </location>
</feature>
<dbReference type="InterPro" id="IPR036412">
    <property type="entry name" value="HAD-like_sf"/>
</dbReference>
<feature type="region of interest" description="Disordered" evidence="16">
    <location>
        <begin position="1"/>
        <end position="20"/>
    </location>
</feature>
<dbReference type="InterPro" id="IPR032631">
    <property type="entry name" value="P-type_ATPase_N"/>
</dbReference>
<sequence>MSLFKRHPQPEQFDDNDATIDPELRLRTVRTAASTIAESIRTEQRAEKRRTVRNKRSLFFRRDGAKKRPKTADSAVSEATTTGTQITGERRNVYVNCPLSAMEVDQHGEPLARYARNKVRTSRYTLLTFLPKNLFEQFHRIANIYFLALVIFQLFPVFGAASAQTAALPLLFILIVTAIKDGVEDYRRAQLDEEVNTSAVTRLGQWRNLNQALDPRPWYERLLHLNAPGKVTKGVQKLREKEAGEGMRIMLSKGGDGDRISMSTTDMNESTLSLGRPTGAGGRHLEDIASMDSHTYPPGLPAANETGTWGQHNTSLSGYQQSIPSRSSLGVIDWKRRISGTARWERTLWKKLEVGDVVLLRENEQVPADVVVLSTSDPDGLCYLETKNLDGETNLKARKALQATSSLSSEEDVEKSSFVLDSEPPHQNLYVYNGVLRYTDATTGEPRREGVTINELLLRGCTVRNTAWIIGLVVFTGPDTKIYLNGGQTPSKQSKIAKETNFNVIVNFIFLIIMCSVAAVINGVLDGLQDTSTKIYEQGVDPTNSTALNALVTFVSCLIAFQNIVPVSLFISIEIVKTIQAYFIAQDLDMYYKPFNTACVPKNWGISDDLGQIEYIFSDKTGTLTQNVMEFQKCSVHGVTYGEGITEAQRGAATREGRADAVEPEELARKLAVLKDEMVSKLTRLFKNRYAQIDKLTLVSPKLAEDLADRSSEQAGHIIAFFRALAVCHTVLAEKSEPREKPYYLEYKAESPDEAALVAAARDVGFPFVGKSKDTVDIEVLGQPERYTVLKTLEFNSTRKRMSVIARIPDGRIVLYCKGADSVIYERLSPNVDPALKDKTSKDMDTFANGGLRTLCIAYKVLAEEEFLVWLRAYDAASSTTENREEEIEKVASSIEQQLLLLGATALEDKLQEGVPEAIETLHHAGIKLWILTGDKLQTAIEIGFSCNLLKQDMEVMILSADSPEGARAQIEAGLNKIASILGPPSLDPKKRGFVPGAQAAFAVVIDGDTLRHALTPELKPLFLNLGTQCETVVCCRVSPAQKALTVKLVKEGRKAMTLSIGDGANDVAMIQEANVGCGLLGHEGSQAAMSADYAFGQFRFLTKLLLVHGRWSYQRIADMHSNFFYKNVIWTLAMFWFLPFCYFDATYLYDYSFILLYNLVFTSLPVIVLGAFDQDINAKAALAFPELYIRGIRGLEYTRTKFWSYMLDGAYQSAVVFFIPYLVWSLGLATSWNGKGIDSLADFGTTVGIAAIFAANTYVGMNTHYWTFITWIVVIGSSLIMVLWVVIYSFLPANNFFSTTGTFVDEVEVLFSNVTFWVTVVFSVLVALAPRFVYKFVTATYTPLDKDIVREMWVRGDLKDRLGIRHRKASKNKDSDLETAPMFREPHSRSASELTLHHSYEPTVSAPPAEPDVNEKSQSSGINTESLVDGSPDPLAHVSPPIHPQTSERLGLSPVSSPSPNPSYYSVNDIPIPSPIPPSVYRYPNGELGDRSSAFPSRTASPASQSPSPAPPVPELNYSRPASSVAYPNSAQAESFELQVRHQPSHSQSWSQGAGQQLPPDTIPEQSRYQGSEPPQSGALNSAYLAAGDGRYRPEGEVTSDFRPESSLSWNGGRAL</sequence>
<evidence type="ECO:0000256" key="5">
    <source>
        <dbReference type="ARBA" id="ARBA00022692"/>
    </source>
</evidence>
<dbReference type="GO" id="GO:0005524">
    <property type="term" value="F:ATP binding"/>
    <property type="evidence" value="ECO:0007669"/>
    <property type="project" value="UniProtKB-UniRule"/>
</dbReference>
<comment type="catalytic activity">
    <reaction evidence="14">
        <text>a 1,2-diacyl-sn-glycero-3-phosphoethanolamine(out) + ATP + H2O = a 1,2-diacyl-sn-glycero-3-phosphoethanolamine(in) + ADP + phosphate + H(+)</text>
        <dbReference type="Rhea" id="RHEA:66132"/>
        <dbReference type="ChEBI" id="CHEBI:15377"/>
        <dbReference type="ChEBI" id="CHEBI:15378"/>
        <dbReference type="ChEBI" id="CHEBI:30616"/>
        <dbReference type="ChEBI" id="CHEBI:43474"/>
        <dbReference type="ChEBI" id="CHEBI:64612"/>
        <dbReference type="ChEBI" id="CHEBI:456216"/>
    </reaction>
    <physiologicalReaction direction="left-to-right" evidence="14">
        <dbReference type="Rhea" id="RHEA:66133"/>
    </physiologicalReaction>
</comment>
<feature type="compositionally biased region" description="Basic and acidic residues" evidence="16">
    <location>
        <begin position="1385"/>
        <end position="1401"/>
    </location>
</feature>
<dbReference type="PROSITE" id="PS00154">
    <property type="entry name" value="ATPASE_E1_E2"/>
    <property type="match status" value="1"/>
</dbReference>
<keyword evidence="10 15" id="KW-1278">Translocase</keyword>
<dbReference type="SFLD" id="SFLDF00027">
    <property type="entry name" value="p-type_atpase"/>
    <property type="match status" value="1"/>
</dbReference>
<feature type="transmembrane region" description="Helical" evidence="15">
    <location>
        <begin position="1124"/>
        <end position="1146"/>
    </location>
</feature>
<dbReference type="NCBIfam" id="TIGR01652">
    <property type="entry name" value="ATPase-Plipid"/>
    <property type="match status" value="1"/>
</dbReference>
<feature type="transmembrane region" description="Helical" evidence="15">
    <location>
        <begin position="1269"/>
        <end position="1291"/>
    </location>
</feature>
<dbReference type="SUPFAM" id="SSF81660">
    <property type="entry name" value="Metal cation-transporting ATPase, ATP-binding domain N"/>
    <property type="match status" value="1"/>
</dbReference>
<evidence type="ECO:0000259" key="19">
    <source>
        <dbReference type="Pfam" id="PF16212"/>
    </source>
</evidence>
<dbReference type="FunFam" id="3.40.1110.10:FF:000087">
    <property type="entry name" value="Phospholipid-transporting ATPase"/>
    <property type="match status" value="1"/>
</dbReference>
<dbReference type="NCBIfam" id="TIGR01494">
    <property type="entry name" value="ATPase_P-type"/>
    <property type="match status" value="1"/>
</dbReference>
<keyword evidence="12 15" id="KW-0472">Membrane</keyword>
<dbReference type="EC" id="7.6.2.1" evidence="15"/>
<dbReference type="InterPro" id="IPR001757">
    <property type="entry name" value="P_typ_ATPase"/>
</dbReference>
<evidence type="ECO:0000256" key="4">
    <source>
        <dbReference type="ARBA" id="ARBA00022553"/>
    </source>
</evidence>
<feature type="transmembrane region" description="Helical" evidence="15">
    <location>
        <begin position="166"/>
        <end position="183"/>
    </location>
</feature>
<evidence type="ECO:0000259" key="18">
    <source>
        <dbReference type="Pfam" id="PF16209"/>
    </source>
</evidence>
<dbReference type="InterPro" id="IPR044492">
    <property type="entry name" value="P_typ_ATPase_HD_dom"/>
</dbReference>
<evidence type="ECO:0000259" key="17">
    <source>
        <dbReference type="Pfam" id="PF00122"/>
    </source>
</evidence>
<feature type="compositionally biased region" description="Polar residues" evidence="16">
    <location>
        <begin position="1565"/>
        <end position="1581"/>
    </location>
</feature>
<dbReference type="HOGENOM" id="CLU_000846_4_2_1"/>
<keyword evidence="9 15" id="KW-0460">Magnesium</keyword>
<reference evidence="20 21" key="1">
    <citation type="submission" date="2014-04" db="EMBL/GenBank/DDBJ databases">
        <title>Evolutionary Origins and Diversification of the Mycorrhizal Mutualists.</title>
        <authorList>
            <consortium name="DOE Joint Genome Institute"/>
            <consortium name="Mycorrhizal Genomics Consortium"/>
            <person name="Kohler A."/>
            <person name="Kuo A."/>
            <person name="Nagy L.G."/>
            <person name="Floudas D."/>
            <person name="Copeland A."/>
            <person name="Barry K.W."/>
            <person name="Cichocki N."/>
            <person name="Veneault-Fourrey C."/>
            <person name="LaButti K."/>
            <person name="Lindquist E.A."/>
            <person name="Lipzen A."/>
            <person name="Lundell T."/>
            <person name="Morin E."/>
            <person name="Murat C."/>
            <person name="Riley R."/>
            <person name="Ohm R."/>
            <person name="Sun H."/>
            <person name="Tunlid A."/>
            <person name="Henrissat B."/>
            <person name="Grigoriev I.V."/>
            <person name="Hibbett D.S."/>
            <person name="Martin F."/>
        </authorList>
    </citation>
    <scope>NUCLEOTIDE SEQUENCE [LARGE SCALE GENOMIC DNA]</scope>
    <source>
        <strain evidence="20 21">MD-312</strain>
    </source>
</reference>
<feature type="transmembrane region" description="Helical" evidence="15">
    <location>
        <begin position="1311"/>
        <end position="1330"/>
    </location>
</feature>
<keyword evidence="11 15" id="KW-1133">Transmembrane helix</keyword>
<evidence type="ECO:0000256" key="7">
    <source>
        <dbReference type="ARBA" id="ARBA00022741"/>
    </source>
</evidence>
<feature type="compositionally biased region" description="Polar residues" evidence="16">
    <location>
        <begin position="1417"/>
        <end position="1427"/>
    </location>
</feature>
<keyword evidence="7 15" id="KW-0547">Nucleotide-binding</keyword>
<feature type="region of interest" description="Disordered" evidence="16">
    <location>
        <begin position="1370"/>
        <end position="1461"/>
    </location>
</feature>
<dbReference type="Proteomes" id="UP000053820">
    <property type="component" value="Unassembled WGS sequence"/>
</dbReference>
<evidence type="ECO:0000256" key="11">
    <source>
        <dbReference type="ARBA" id="ARBA00022989"/>
    </source>
</evidence>
<dbReference type="GO" id="GO:0016887">
    <property type="term" value="F:ATP hydrolysis activity"/>
    <property type="evidence" value="ECO:0007669"/>
    <property type="project" value="InterPro"/>
</dbReference>
<dbReference type="Gene3D" id="1.20.1110.10">
    <property type="entry name" value="Calcium-transporting ATPase, transmembrane domain"/>
    <property type="match status" value="1"/>
</dbReference>
<evidence type="ECO:0000256" key="9">
    <source>
        <dbReference type="ARBA" id="ARBA00022842"/>
    </source>
</evidence>
<feature type="transmembrane region" description="Helical" evidence="15">
    <location>
        <begin position="1152"/>
        <end position="1173"/>
    </location>
</feature>
<dbReference type="GO" id="GO:0012505">
    <property type="term" value="C:endomembrane system"/>
    <property type="evidence" value="ECO:0007669"/>
    <property type="project" value="UniProtKB-SubCell"/>
</dbReference>
<evidence type="ECO:0000256" key="8">
    <source>
        <dbReference type="ARBA" id="ARBA00022840"/>
    </source>
</evidence>
<feature type="domain" description="P-type ATPase N-terminal" evidence="18">
    <location>
        <begin position="112"/>
        <end position="165"/>
    </location>
</feature>
<dbReference type="Gene3D" id="3.40.1110.10">
    <property type="entry name" value="Calcium-transporting ATPase, cytoplasmic domain N"/>
    <property type="match status" value="2"/>
</dbReference>
<dbReference type="GO" id="GO:0140326">
    <property type="term" value="F:ATPase-coupled intramembrane lipid transporter activity"/>
    <property type="evidence" value="ECO:0007669"/>
    <property type="project" value="UniProtKB-EC"/>
</dbReference>
<dbReference type="FunFam" id="3.40.50.1000:FF:000014">
    <property type="entry name" value="Phospholipid-transporting ATPase"/>
    <property type="match status" value="1"/>
</dbReference>
<feature type="compositionally biased region" description="Polar residues" evidence="16">
    <location>
        <begin position="1546"/>
        <end position="1556"/>
    </location>
</feature>
<evidence type="ECO:0000256" key="1">
    <source>
        <dbReference type="ARBA" id="ARBA00004127"/>
    </source>
</evidence>
<dbReference type="InterPro" id="IPR032630">
    <property type="entry name" value="P_typ_ATPase_c"/>
</dbReference>
<feature type="domain" description="P-type ATPase C-terminal" evidence="19">
    <location>
        <begin position="1089"/>
        <end position="1344"/>
    </location>
</feature>
<dbReference type="SFLD" id="SFLDG00002">
    <property type="entry name" value="C1.7:_P-type_atpase_like"/>
    <property type="match status" value="1"/>
</dbReference>
<dbReference type="Pfam" id="PF13246">
    <property type="entry name" value="Cation_ATPase"/>
    <property type="match status" value="1"/>
</dbReference>
<dbReference type="PRINTS" id="PR00119">
    <property type="entry name" value="CATATPASE"/>
</dbReference>
<feature type="region of interest" description="Disordered" evidence="16">
    <location>
        <begin position="63"/>
        <end position="83"/>
    </location>
</feature>
<evidence type="ECO:0000256" key="6">
    <source>
        <dbReference type="ARBA" id="ARBA00022723"/>
    </source>
</evidence>